<accession>A0A397W1C3</accession>
<dbReference type="Proteomes" id="UP000266673">
    <property type="component" value="Unassembled WGS sequence"/>
</dbReference>
<gene>
    <name evidence="2" type="ORF">C2G38_2159067</name>
</gene>
<protein>
    <submittedName>
        <fullName evidence="2">Uncharacterized protein</fullName>
    </submittedName>
</protein>
<evidence type="ECO:0000256" key="1">
    <source>
        <dbReference type="SAM" id="MobiDB-lite"/>
    </source>
</evidence>
<proteinExistence type="predicted"/>
<dbReference type="STRING" id="44941.A0A397W1C3"/>
<sequence>MFQGLSIKSKKTFKDTQSKKANKGTTASLESTRNTSLSESFSERFSNLRVNDNSGSNSYSNAKTSKSYEKTLARIIENQGEILSKLKVIKDKDTIKGAAKALIKKAIYPENSQIKSEPEKYVRENYTEYFEKFTLKNWNIYYVNNIHGPKLFEELEEDSDEIYMTRILNKIWPDGKALPKKIAYAIAVCQTMLNPKNKIITMSDHIIKKLIAINLNKLKYGEHFSISSSEDDTNKEDRDKFDDNDSENDNTV</sequence>
<feature type="compositionally biased region" description="Polar residues" evidence="1">
    <location>
        <begin position="23"/>
        <end position="39"/>
    </location>
</feature>
<comment type="caution">
    <text evidence="2">The sequence shown here is derived from an EMBL/GenBank/DDBJ whole genome shotgun (WGS) entry which is preliminary data.</text>
</comment>
<name>A0A397W1C3_9GLOM</name>
<keyword evidence="3" id="KW-1185">Reference proteome</keyword>
<reference evidence="2 3" key="1">
    <citation type="submission" date="2018-06" db="EMBL/GenBank/DDBJ databases">
        <title>Comparative genomics reveals the genomic features of Rhizophagus irregularis, R. cerebriforme, R. diaphanum and Gigaspora rosea, and their symbiotic lifestyle signature.</title>
        <authorList>
            <person name="Morin E."/>
            <person name="San Clemente H."/>
            <person name="Chen E.C.H."/>
            <person name="De La Providencia I."/>
            <person name="Hainaut M."/>
            <person name="Kuo A."/>
            <person name="Kohler A."/>
            <person name="Murat C."/>
            <person name="Tang N."/>
            <person name="Roy S."/>
            <person name="Loubradou J."/>
            <person name="Henrissat B."/>
            <person name="Grigoriev I.V."/>
            <person name="Corradi N."/>
            <person name="Roux C."/>
            <person name="Martin F.M."/>
        </authorList>
    </citation>
    <scope>NUCLEOTIDE SEQUENCE [LARGE SCALE GENOMIC DNA]</scope>
    <source>
        <strain evidence="2 3">DAOM 194757</strain>
    </source>
</reference>
<dbReference type="AlphaFoldDB" id="A0A397W1C3"/>
<dbReference type="OrthoDB" id="2408226at2759"/>
<organism evidence="2 3">
    <name type="scientific">Gigaspora rosea</name>
    <dbReference type="NCBI Taxonomy" id="44941"/>
    <lineage>
        <taxon>Eukaryota</taxon>
        <taxon>Fungi</taxon>
        <taxon>Fungi incertae sedis</taxon>
        <taxon>Mucoromycota</taxon>
        <taxon>Glomeromycotina</taxon>
        <taxon>Glomeromycetes</taxon>
        <taxon>Diversisporales</taxon>
        <taxon>Gigasporaceae</taxon>
        <taxon>Gigaspora</taxon>
    </lineage>
</organism>
<feature type="region of interest" description="Disordered" evidence="1">
    <location>
        <begin position="227"/>
        <end position="252"/>
    </location>
</feature>
<dbReference type="EMBL" id="QKWP01000080">
    <property type="protein sequence ID" value="RIB27998.1"/>
    <property type="molecule type" value="Genomic_DNA"/>
</dbReference>
<evidence type="ECO:0000313" key="2">
    <source>
        <dbReference type="EMBL" id="RIB27998.1"/>
    </source>
</evidence>
<feature type="region of interest" description="Disordered" evidence="1">
    <location>
        <begin position="1"/>
        <end position="39"/>
    </location>
</feature>
<evidence type="ECO:0000313" key="3">
    <source>
        <dbReference type="Proteomes" id="UP000266673"/>
    </source>
</evidence>